<evidence type="ECO:0008006" key="4">
    <source>
        <dbReference type="Google" id="ProtNLM"/>
    </source>
</evidence>
<feature type="transmembrane region" description="Helical" evidence="1">
    <location>
        <begin position="7"/>
        <end position="27"/>
    </location>
</feature>
<name>A0ABV8UCL9_9PROT</name>
<protein>
    <recommendedName>
        <fullName evidence="4">DUF1499 domain-containing protein</fullName>
    </recommendedName>
</protein>
<dbReference type="RefSeq" id="WP_068143620.1">
    <property type="nucleotide sequence ID" value="NZ_JBHSCR010000014.1"/>
</dbReference>
<sequence length="175" mass="19144">MLEKFRSLAIGLCLFVIVIGLAVYFLVQIGGGDSIFGDESGTLETVEFETLAFEGDDSGYLLCPATLCEAAITNGPAARFEVDARTLRLALADYVDGMPTIRTYGFDPVNNQFDFLERLPGESIPAVLTVRVIEIDNYTSALAIYSRKPIGDSKPGEHEKRVNRWLTILSSQLAS</sequence>
<reference evidence="3" key="1">
    <citation type="journal article" date="2019" name="Int. J. Syst. Evol. Microbiol.">
        <title>The Global Catalogue of Microorganisms (GCM) 10K type strain sequencing project: providing services to taxonomists for standard genome sequencing and annotation.</title>
        <authorList>
            <consortium name="The Broad Institute Genomics Platform"/>
            <consortium name="The Broad Institute Genome Sequencing Center for Infectious Disease"/>
            <person name="Wu L."/>
            <person name="Ma J."/>
        </authorList>
    </citation>
    <scope>NUCLEOTIDE SEQUENCE [LARGE SCALE GENOMIC DNA]</scope>
    <source>
        <strain evidence="3">CGMCC 1.15304</strain>
    </source>
</reference>
<keyword evidence="1" id="KW-0472">Membrane</keyword>
<dbReference type="EMBL" id="JBHSCR010000014">
    <property type="protein sequence ID" value="MFC4348936.1"/>
    <property type="molecule type" value="Genomic_DNA"/>
</dbReference>
<keyword evidence="1" id="KW-1133">Transmembrane helix</keyword>
<accession>A0ABV8UCL9</accession>
<comment type="caution">
    <text evidence="2">The sequence shown here is derived from an EMBL/GenBank/DDBJ whole genome shotgun (WGS) entry which is preliminary data.</text>
</comment>
<keyword evidence="3" id="KW-1185">Reference proteome</keyword>
<evidence type="ECO:0000313" key="2">
    <source>
        <dbReference type="EMBL" id="MFC4348936.1"/>
    </source>
</evidence>
<gene>
    <name evidence="2" type="ORF">ACFO5Q_13870</name>
</gene>
<evidence type="ECO:0000256" key="1">
    <source>
        <dbReference type="SAM" id="Phobius"/>
    </source>
</evidence>
<dbReference type="Proteomes" id="UP001595776">
    <property type="component" value="Unassembled WGS sequence"/>
</dbReference>
<keyword evidence="1" id="KW-0812">Transmembrane</keyword>
<organism evidence="2 3">
    <name type="scientific">Kordiimonas lipolytica</name>
    <dbReference type="NCBI Taxonomy" id="1662421"/>
    <lineage>
        <taxon>Bacteria</taxon>
        <taxon>Pseudomonadati</taxon>
        <taxon>Pseudomonadota</taxon>
        <taxon>Alphaproteobacteria</taxon>
        <taxon>Kordiimonadales</taxon>
        <taxon>Kordiimonadaceae</taxon>
        <taxon>Kordiimonas</taxon>
    </lineage>
</organism>
<proteinExistence type="predicted"/>
<evidence type="ECO:0000313" key="3">
    <source>
        <dbReference type="Proteomes" id="UP001595776"/>
    </source>
</evidence>